<sequence>MAVTRWIAVAASVLSLGTLFVAPPDAPMKKTDAFLDAETTGVLGIEATECFDDPAYSRMANDRVVIYRPCEESADNQAFGFVYAPDGAFDRPAVAALGWDRCGAAFGKLWRGGSAEGLDFYPVLPTAETWADGDRALMCVVYRPGGKLPGSVLPLAN</sequence>
<evidence type="ECO:0000313" key="3">
    <source>
        <dbReference type="Proteomes" id="UP000256913"/>
    </source>
</evidence>
<organism evidence="2 3">
    <name type="scientific">Asanoa ferruginea</name>
    <dbReference type="NCBI Taxonomy" id="53367"/>
    <lineage>
        <taxon>Bacteria</taxon>
        <taxon>Bacillati</taxon>
        <taxon>Actinomycetota</taxon>
        <taxon>Actinomycetes</taxon>
        <taxon>Micromonosporales</taxon>
        <taxon>Micromonosporaceae</taxon>
        <taxon>Asanoa</taxon>
    </lineage>
</organism>
<evidence type="ECO:0008006" key="4">
    <source>
        <dbReference type="Google" id="ProtNLM"/>
    </source>
</evidence>
<keyword evidence="3" id="KW-1185">Reference proteome</keyword>
<dbReference type="Proteomes" id="UP000256913">
    <property type="component" value="Unassembled WGS sequence"/>
</dbReference>
<comment type="caution">
    <text evidence="2">The sequence shown here is derived from an EMBL/GenBank/DDBJ whole genome shotgun (WGS) entry which is preliminary data.</text>
</comment>
<evidence type="ECO:0000313" key="2">
    <source>
        <dbReference type="EMBL" id="REF97164.1"/>
    </source>
</evidence>
<name>A0A3D9ZKQ5_9ACTN</name>
<reference evidence="2 3" key="1">
    <citation type="submission" date="2018-08" db="EMBL/GenBank/DDBJ databases">
        <title>Sequencing the genomes of 1000 actinobacteria strains.</title>
        <authorList>
            <person name="Klenk H.-P."/>
        </authorList>
    </citation>
    <scope>NUCLEOTIDE SEQUENCE [LARGE SCALE GENOMIC DNA]</scope>
    <source>
        <strain evidence="2 3">DSM 44099</strain>
    </source>
</reference>
<dbReference type="AlphaFoldDB" id="A0A3D9ZKQ5"/>
<keyword evidence="1" id="KW-0732">Signal</keyword>
<dbReference type="RefSeq" id="WP_116068574.1">
    <property type="nucleotide sequence ID" value="NZ_BONB01000030.1"/>
</dbReference>
<gene>
    <name evidence="2" type="ORF">DFJ67_3161</name>
</gene>
<feature type="signal peptide" evidence="1">
    <location>
        <begin position="1"/>
        <end position="21"/>
    </location>
</feature>
<dbReference type="OrthoDB" id="3628931at2"/>
<proteinExistence type="predicted"/>
<feature type="chain" id="PRO_5038376740" description="Regulator of septum formation" evidence="1">
    <location>
        <begin position="22"/>
        <end position="157"/>
    </location>
</feature>
<dbReference type="EMBL" id="QUMQ01000001">
    <property type="protein sequence ID" value="REF97164.1"/>
    <property type="molecule type" value="Genomic_DNA"/>
</dbReference>
<accession>A0A3D9ZKQ5</accession>
<evidence type="ECO:0000256" key="1">
    <source>
        <dbReference type="SAM" id="SignalP"/>
    </source>
</evidence>
<protein>
    <recommendedName>
        <fullName evidence="4">Regulator of septum formation</fullName>
    </recommendedName>
</protein>